<evidence type="ECO:0000259" key="1">
    <source>
        <dbReference type="Pfam" id="PF20409"/>
    </source>
</evidence>
<dbReference type="InterPro" id="IPR032710">
    <property type="entry name" value="NTF2-like_dom_sf"/>
</dbReference>
<dbReference type="Gene3D" id="3.10.450.50">
    <property type="match status" value="1"/>
</dbReference>
<dbReference type="SUPFAM" id="SSF54427">
    <property type="entry name" value="NTF2-like"/>
    <property type="match status" value="1"/>
</dbReference>
<reference evidence="3" key="1">
    <citation type="submission" date="2016-10" db="EMBL/GenBank/DDBJ databases">
        <authorList>
            <person name="Varghese N."/>
            <person name="Submissions S."/>
        </authorList>
    </citation>
    <scope>NUCLEOTIDE SEQUENCE [LARGE SCALE GENOMIC DNA]</scope>
    <source>
        <strain evidence="3">Gh-48</strain>
    </source>
</reference>
<dbReference type="AlphaFoldDB" id="A0A1H8P2S2"/>
<dbReference type="OrthoDB" id="336094at2"/>
<evidence type="ECO:0000313" key="3">
    <source>
        <dbReference type="Proteomes" id="UP000198942"/>
    </source>
</evidence>
<dbReference type="Pfam" id="PF20409">
    <property type="entry name" value="SnoaL_5"/>
    <property type="match status" value="1"/>
</dbReference>
<dbReference type="RefSeq" id="WP_091214557.1">
    <property type="nucleotide sequence ID" value="NZ_FOCL01000007.1"/>
</dbReference>
<organism evidence="2 3">
    <name type="scientific">Mucilaginibacter gossypiicola</name>
    <dbReference type="NCBI Taxonomy" id="551995"/>
    <lineage>
        <taxon>Bacteria</taxon>
        <taxon>Pseudomonadati</taxon>
        <taxon>Bacteroidota</taxon>
        <taxon>Sphingobacteriia</taxon>
        <taxon>Sphingobacteriales</taxon>
        <taxon>Sphingobacteriaceae</taxon>
        <taxon>Mucilaginibacter</taxon>
    </lineage>
</organism>
<keyword evidence="3" id="KW-1185">Reference proteome</keyword>
<dbReference type="STRING" id="551995.SAMN05192574_107204"/>
<evidence type="ECO:0000313" key="2">
    <source>
        <dbReference type="EMBL" id="SEO36061.1"/>
    </source>
</evidence>
<sequence length="117" mass="13177">MNTLSEIANRLASLCKELKFVEAYTELYADNAISIDPNNKNEPITGLENLIEYEKRFLANVEIHEVNVSDAIFAGSYFSLVFSMHFTIKGQGSKSVEEICVYKVENGKIVSQQFFIG</sequence>
<dbReference type="Proteomes" id="UP000198942">
    <property type="component" value="Unassembled WGS sequence"/>
</dbReference>
<name>A0A1H8P2S2_9SPHI</name>
<protein>
    <submittedName>
        <fullName evidence="2">SnoaL-like domain-containing protein</fullName>
    </submittedName>
</protein>
<proteinExistence type="predicted"/>
<accession>A0A1H8P2S2</accession>
<gene>
    <name evidence="2" type="ORF">SAMN05192574_107204</name>
</gene>
<dbReference type="InterPro" id="IPR046860">
    <property type="entry name" value="SnoaL_5"/>
</dbReference>
<dbReference type="EMBL" id="FOCL01000007">
    <property type="protein sequence ID" value="SEO36061.1"/>
    <property type="molecule type" value="Genomic_DNA"/>
</dbReference>
<feature type="domain" description="SnoaL-like" evidence="1">
    <location>
        <begin position="4"/>
        <end position="115"/>
    </location>
</feature>